<reference evidence="1 2" key="1">
    <citation type="journal article" date="2022" name="Plant J.">
        <title>Chromosome-level genome of Camellia lanceoleosa provides a valuable resource for understanding genome evolution and self-incompatibility.</title>
        <authorList>
            <person name="Gong W."/>
            <person name="Xiao S."/>
            <person name="Wang L."/>
            <person name="Liao Z."/>
            <person name="Chang Y."/>
            <person name="Mo W."/>
            <person name="Hu G."/>
            <person name="Li W."/>
            <person name="Zhao G."/>
            <person name="Zhu H."/>
            <person name="Hu X."/>
            <person name="Ji K."/>
            <person name="Xiang X."/>
            <person name="Song Q."/>
            <person name="Yuan D."/>
            <person name="Jin S."/>
            <person name="Zhang L."/>
        </authorList>
    </citation>
    <scope>NUCLEOTIDE SEQUENCE [LARGE SCALE GENOMIC DNA]</scope>
    <source>
        <strain evidence="1">SQ_2022a</strain>
    </source>
</reference>
<evidence type="ECO:0000313" key="2">
    <source>
        <dbReference type="Proteomes" id="UP001060215"/>
    </source>
</evidence>
<dbReference type="Proteomes" id="UP001060215">
    <property type="component" value="Chromosome 4"/>
</dbReference>
<dbReference type="EMBL" id="CM045761">
    <property type="protein sequence ID" value="KAI8013752.1"/>
    <property type="molecule type" value="Genomic_DNA"/>
</dbReference>
<evidence type="ECO:0000313" key="1">
    <source>
        <dbReference type="EMBL" id="KAI8013752.1"/>
    </source>
</evidence>
<proteinExistence type="predicted"/>
<organism evidence="1 2">
    <name type="scientific">Camellia lanceoleosa</name>
    <dbReference type="NCBI Taxonomy" id="1840588"/>
    <lineage>
        <taxon>Eukaryota</taxon>
        <taxon>Viridiplantae</taxon>
        <taxon>Streptophyta</taxon>
        <taxon>Embryophyta</taxon>
        <taxon>Tracheophyta</taxon>
        <taxon>Spermatophyta</taxon>
        <taxon>Magnoliopsida</taxon>
        <taxon>eudicotyledons</taxon>
        <taxon>Gunneridae</taxon>
        <taxon>Pentapetalae</taxon>
        <taxon>asterids</taxon>
        <taxon>Ericales</taxon>
        <taxon>Theaceae</taxon>
        <taxon>Camellia</taxon>
    </lineage>
</organism>
<keyword evidence="2" id="KW-1185">Reference proteome</keyword>
<sequence length="104" mass="11998">MTKDSQYLYPILTLKPRLKLKPQMRRAQTLIHLLLLWLLLTAFAFQCHTKVQATRSVDFKLRPAKPVSRQTNGQIFTAWVEGKKNHKRPSGPNPVGNDRPPTRP</sequence>
<accession>A0ACC0HMJ9</accession>
<comment type="caution">
    <text evidence="1">The sequence shown here is derived from an EMBL/GenBank/DDBJ whole genome shotgun (WGS) entry which is preliminary data.</text>
</comment>
<protein>
    <submittedName>
        <fullName evidence="1">CLAVATA3/ESR (CLE)-related protein 46</fullName>
    </submittedName>
</protein>
<name>A0ACC0HMJ9_9ERIC</name>
<gene>
    <name evidence="1" type="ORF">LOK49_LG05G01208</name>
</gene>